<dbReference type="PANTHER" id="PTHR43798:SF33">
    <property type="entry name" value="HYDROLASE, PUTATIVE (AFU_ORTHOLOGUE AFUA_2G14860)-RELATED"/>
    <property type="match status" value="1"/>
</dbReference>
<gene>
    <name evidence="2" type="ORF">HD556DRAFT_1306584</name>
</gene>
<reference evidence="2" key="1">
    <citation type="journal article" date="2020" name="New Phytol.">
        <title>Comparative genomics reveals dynamic genome evolution in host specialist ectomycorrhizal fungi.</title>
        <authorList>
            <person name="Lofgren L.A."/>
            <person name="Nguyen N.H."/>
            <person name="Vilgalys R."/>
            <person name="Ruytinx J."/>
            <person name="Liao H.L."/>
            <person name="Branco S."/>
            <person name="Kuo A."/>
            <person name="LaButti K."/>
            <person name="Lipzen A."/>
            <person name="Andreopoulos W."/>
            <person name="Pangilinan J."/>
            <person name="Riley R."/>
            <person name="Hundley H."/>
            <person name="Na H."/>
            <person name="Barry K."/>
            <person name="Grigoriev I.V."/>
            <person name="Stajich J.E."/>
            <person name="Kennedy P.G."/>
        </authorList>
    </citation>
    <scope>NUCLEOTIDE SEQUENCE</scope>
    <source>
        <strain evidence="2">S12</strain>
    </source>
</reference>
<dbReference type="SUPFAM" id="SSF53474">
    <property type="entry name" value="alpha/beta-Hydrolases"/>
    <property type="match status" value="1"/>
</dbReference>
<dbReference type="EMBL" id="JABBWE010000016">
    <property type="protein sequence ID" value="KAG1797441.1"/>
    <property type="molecule type" value="Genomic_DNA"/>
</dbReference>
<name>A0A9P7DL32_9AGAM</name>
<dbReference type="RefSeq" id="XP_041162551.1">
    <property type="nucleotide sequence ID" value="XM_041299930.1"/>
</dbReference>
<feature type="domain" description="AB hydrolase-1" evidence="1">
    <location>
        <begin position="20"/>
        <end position="246"/>
    </location>
</feature>
<proteinExistence type="predicted"/>
<dbReference type="GO" id="GO:0016020">
    <property type="term" value="C:membrane"/>
    <property type="evidence" value="ECO:0007669"/>
    <property type="project" value="TreeGrafter"/>
</dbReference>
<dbReference type="GeneID" id="64593694"/>
<organism evidence="2 3">
    <name type="scientific">Suillus plorans</name>
    <dbReference type="NCBI Taxonomy" id="116603"/>
    <lineage>
        <taxon>Eukaryota</taxon>
        <taxon>Fungi</taxon>
        <taxon>Dikarya</taxon>
        <taxon>Basidiomycota</taxon>
        <taxon>Agaricomycotina</taxon>
        <taxon>Agaricomycetes</taxon>
        <taxon>Agaricomycetidae</taxon>
        <taxon>Boletales</taxon>
        <taxon>Suillineae</taxon>
        <taxon>Suillaceae</taxon>
        <taxon>Suillus</taxon>
    </lineage>
</organism>
<dbReference type="InterPro" id="IPR050266">
    <property type="entry name" value="AB_hydrolase_sf"/>
</dbReference>
<keyword evidence="2" id="KW-0378">Hydrolase</keyword>
<evidence type="ECO:0000313" key="3">
    <source>
        <dbReference type="Proteomes" id="UP000719766"/>
    </source>
</evidence>
<accession>A0A9P7DL32</accession>
<keyword evidence="3" id="KW-1185">Reference proteome</keyword>
<dbReference type="GO" id="GO:0016787">
    <property type="term" value="F:hydrolase activity"/>
    <property type="evidence" value="ECO:0007669"/>
    <property type="project" value="UniProtKB-KW"/>
</dbReference>
<evidence type="ECO:0000259" key="1">
    <source>
        <dbReference type="Pfam" id="PF12697"/>
    </source>
</evidence>
<evidence type="ECO:0000313" key="2">
    <source>
        <dbReference type="EMBL" id="KAG1797441.1"/>
    </source>
</evidence>
<dbReference type="InterPro" id="IPR000073">
    <property type="entry name" value="AB_hydrolase_1"/>
</dbReference>
<dbReference type="Proteomes" id="UP000719766">
    <property type="component" value="Unassembled WGS sequence"/>
</dbReference>
<protein>
    <submittedName>
        <fullName evidence="2">Alpha/Beta hydrolase protein</fullName>
    </submittedName>
</protein>
<dbReference type="OrthoDB" id="10249433at2759"/>
<dbReference type="Pfam" id="PF12697">
    <property type="entry name" value="Abhydrolase_6"/>
    <property type="match status" value="1"/>
</dbReference>
<sequence>MASVPSASQWGSPIASKRALLIHGGNSSSHTFHRVASMLAAKGYLVVAPNLLGHALRMPGVDFRAQTLADDLLPYLQAAEYDIVIGHSIGGLVVLSLLKYLPRTRPVSVVLIDTSVELSAEQMAVVRRAKVPNDVRAKPNPTVEDYMASNPLWTREDAIWRSLGIQIGRATNYDDHMDGNMPWSFSHLFADRPAAATLTILIADPQSQANGASKLEAVAKFKEVRAVIVPNVSHWIHYEFPEVIVEEALRNIGEEQGDGP</sequence>
<dbReference type="PANTHER" id="PTHR43798">
    <property type="entry name" value="MONOACYLGLYCEROL LIPASE"/>
    <property type="match status" value="1"/>
</dbReference>
<dbReference type="AlphaFoldDB" id="A0A9P7DL32"/>
<dbReference type="InterPro" id="IPR029058">
    <property type="entry name" value="AB_hydrolase_fold"/>
</dbReference>
<comment type="caution">
    <text evidence="2">The sequence shown here is derived from an EMBL/GenBank/DDBJ whole genome shotgun (WGS) entry which is preliminary data.</text>
</comment>
<dbReference type="Gene3D" id="3.40.50.1820">
    <property type="entry name" value="alpha/beta hydrolase"/>
    <property type="match status" value="1"/>
</dbReference>